<proteinExistence type="predicted"/>
<accession>A0AC60Q5H1</accession>
<comment type="caution">
    <text evidence="1">The sequence shown here is derived from an EMBL/GenBank/DDBJ whole genome shotgun (WGS) entry which is preliminary data.</text>
</comment>
<gene>
    <name evidence="1" type="ORF">HPB47_024098</name>
</gene>
<protein>
    <submittedName>
        <fullName evidence="1">Uncharacterized protein</fullName>
    </submittedName>
</protein>
<dbReference type="EMBL" id="JABSTQ010009459">
    <property type="protein sequence ID" value="KAG0428957.1"/>
    <property type="molecule type" value="Genomic_DNA"/>
</dbReference>
<keyword evidence="2" id="KW-1185">Reference proteome</keyword>
<sequence length="306" mass="34766">MGRPHALSGKEDRLRKERRRTQQREWVRNRRKATVASTSTASSASDSLAKEEHINRLESQRREQNQRCKGRRRANATDDDLPGCDGEVLEGVCREPVWRHVRHISAISGMSGEKKRETGAYALRQCIEYSSAGAVVVSYGERAGKVVFPFLRRVELANSKAQFIVDAVKMCLVWFRIDLHKMVGIGTENASVMVGVNNGLYQKLKMEVLNLLANLGYEVEKTLQDPRKAGFSGESKRELGGRCIALPSHLVKWLQQRLLDDVRMPRQVERVFCQMNIVKSTQRNRMSTEMTNAIVTVRAGLQREDK</sequence>
<evidence type="ECO:0000313" key="1">
    <source>
        <dbReference type="EMBL" id="KAG0428957.1"/>
    </source>
</evidence>
<name>A0AC60Q5H1_IXOPE</name>
<organism evidence="1 2">
    <name type="scientific">Ixodes persulcatus</name>
    <name type="common">Taiga tick</name>
    <dbReference type="NCBI Taxonomy" id="34615"/>
    <lineage>
        <taxon>Eukaryota</taxon>
        <taxon>Metazoa</taxon>
        <taxon>Ecdysozoa</taxon>
        <taxon>Arthropoda</taxon>
        <taxon>Chelicerata</taxon>
        <taxon>Arachnida</taxon>
        <taxon>Acari</taxon>
        <taxon>Parasitiformes</taxon>
        <taxon>Ixodida</taxon>
        <taxon>Ixodoidea</taxon>
        <taxon>Ixodidae</taxon>
        <taxon>Ixodinae</taxon>
        <taxon>Ixodes</taxon>
    </lineage>
</organism>
<evidence type="ECO:0000313" key="2">
    <source>
        <dbReference type="Proteomes" id="UP000805193"/>
    </source>
</evidence>
<dbReference type="Proteomes" id="UP000805193">
    <property type="component" value="Unassembled WGS sequence"/>
</dbReference>
<reference evidence="1 2" key="1">
    <citation type="journal article" date="2020" name="Cell">
        <title>Large-Scale Comparative Analyses of Tick Genomes Elucidate Their Genetic Diversity and Vector Capacities.</title>
        <authorList>
            <consortium name="Tick Genome and Microbiome Consortium (TIGMIC)"/>
            <person name="Jia N."/>
            <person name="Wang J."/>
            <person name="Shi W."/>
            <person name="Du L."/>
            <person name="Sun Y."/>
            <person name="Zhan W."/>
            <person name="Jiang J.F."/>
            <person name="Wang Q."/>
            <person name="Zhang B."/>
            <person name="Ji P."/>
            <person name="Bell-Sakyi L."/>
            <person name="Cui X.M."/>
            <person name="Yuan T.T."/>
            <person name="Jiang B.G."/>
            <person name="Yang W.F."/>
            <person name="Lam T.T."/>
            <person name="Chang Q.C."/>
            <person name="Ding S.J."/>
            <person name="Wang X.J."/>
            <person name="Zhu J.G."/>
            <person name="Ruan X.D."/>
            <person name="Zhao L."/>
            <person name="Wei J.T."/>
            <person name="Ye R.Z."/>
            <person name="Que T.C."/>
            <person name="Du C.H."/>
            <person name="Zhou Y.H."/>
            <person name="Cheng J.X."/>
            <person name="Dai P.F."/>
            <person name="Guo W.B."/>
            <person name="Han X.H."/>
            <person name="Huang E.J."/>
            <person name="Li L.F."/>
            <person name="Wei W."/>
            <person name="Gao Y.C."/>
            <person name="Liu J.Z."/>
            <person name="Shao H.Z."/>
            <person name="Wang X."/>
            <person name="Wang C.C."/>
            <person name="Yang T.C."/>
            <person name="Huo Q.B."/>
            <person name="Li W."/>
            <person name="Chen H.Y."/>
            <person name="Chen S.E."/>
            <person name="Zhou L.G."/>
            <person name="Ni X.B."/>
            <person name="Tian J.H."/>
            <person name="Sheng Y."/>
            <person name="Liu T."/>
            <person name="Pan Y.S."/>
            <person name="Xia L.Y."/>
            <person name="Li J."/>
            <person name="Zhao F."/>
            <person name="Cao W.C."/>
        </authorList>
    </citation>
    <scope>NUCLEOTIDE SEQUENCE [LARGE SCALE GENOMIC DNA]</scope>
    <source>
        <strain evidence="1">Iper-2018</strain>
    </source>
</reference>